<evidence type="ECO:0000313" key="2">
    <source>
        <dbReference type="Proteomes" id="UP000828390"/>
    </source>
</evidence>
<accession>A0A9D4EAC0</accession>
<keyword evidence="2" id="KW-1185">Reference proteome</keyword>
<gene>
    <name evidence="1" type="ORF">DPMN_176111</name>
</gene>
<reference evidence="1" key="1">
    <citation type="journal article" date="2019" name="bioRxiv">
        <title>The Genome of the Zebra Mussel, Dreissena polymorpha: A Resource for Invasive Species Research.</title>
        <authorList>
            <person name="McCartney M.A."/>
            <person name="Auch B."/>
            <person name="Kono T."/>
            <person name="Mallez S."/>
            <person name="Zhang Y."/>
            <person name="Obille A."/>
            <person name="Becker A."/>
            <person name="Abrahante J.E."/>
            <person name="Garbe J."/>
            <person name="Badalamenti J.P."/>
            <person name="Herman A."/>
            <person name="Mangelson H."/>
            <person name="Liachko I."/>
            <person name="Sullivan S."/>
            <person name="Sone E.D."/>
            <person name="Koren S."/>
            <person name="Silverstein K.A.T."/>
            <person name="Beckman K.B."/>
            <person name="Gohl D.M."/>
        </authorList>
    </citation>
    <scope>NUCLEOTIDE SEQUENCE</scope>
    <source>
        <strain evidence="1">Duluth1</strain>
        <tissue evidence="1">Whole animal</tissue>
    </source>
</reference>
<sequence length="57" mass="6294">MDLMEDMLQWGPDVVILGGNDIAAPGHRFGHPRIVPDGESKRCRHRCGGCHLWSLGV</sequence>
<organism evidence="1 2">
    <name type="scientific">Dreissena polymorpha</name>
    <name type="common">Zebra mussel</name>
    <name type="synonym">Mytilus polymorpha</name>
    <dbReference type="NCBI Taxonomy" id="45954"/>
    <lineage>
        <taxon>Eukaryota</taxon>
        <taxon>Metazoa</taxon>
        <taxon>Spiralia</taxon>
        <taxon>Lophotrochozoa</taxon>
        <taxon>Mollusca</taxon>
        <taxon>Bivalvia</taxon>
        <taxon>Autobranchia</taxon>
        <taxon>Heteroconchia</taxon>
        <taxon>Euheterodonta</taxon>
        <taxon>Imparidentia</taxon>
        <taxon>Neoheterodontei</taxon>
        <taxon>Myida</taxon>
        <taxon>Dreissenoidea</taxon>
        <taxon>Dreissenidae</taxon>
        <taxon>Dreissena</taxon>
    </lineage>
</organism>
<proteinExistence type="predicted"/>
<evidence type="ECO:0000313" key="1">
    <source>
        <dbReference type="EMBL" id="KAH3774720.1"/>
    </source>
</evidence>
<dbReference type="EMBL" id="JAIWYP010000009">
    <property type="protein sequence ID" value="KAH3774720.1"/>
    <property type="molecule type" value="Genomic_DNA"/>
</dbReference>
<dbReference type="Proteomes" id="UP000828390">
    <property type="component" value="Unassembled WGS sequence"/>
</dbReference>
<comment type="caution">
    <text evidence="1">The sequence shown here is derived from an EMBL/GenBank/DDBJ whole genome shotgun (WGS) entry which is preliminary data.</text>
</comment>
<name>A0A9D4EAC0_DREPO</name>
<reference evidence="1" key="2">
    <citation type="submission" date="2020-11" db="EMBL/GenBank/DDBJ databases">
        <authorList>
            <person name="McCartney M.A."/>
            <person name="Auch B."/>
            <person name="Kono T."/>
            <person name="Mallez S."/>
            <person name="Becker A."/>
            <person name="Gohl D.M."/>
            <person name="Silverstein K.A.T."/>
            <person name="Koren S."/>
            <person name="Bechman K.B."/>
            <person name="Herman A."/>
            <person name="Abrahante J.E."/>
            <person name="Garbe J."/>
        </authorList>
    </citation>
    <scope>NUCLEOTIDE SEQUENCE</scope>
    <source>
        <strain evidence="1">Duluth1</strain>
        <tissue evidence="1">Whole animal</tissue>
    </source>
</reference>
<dbReference type="AlphaFoldDB" id="A0A9D4EAC0"/>
<protein>
    <submittedName>
        <fullName evidence="1">Uncharacterized protein</fullName>
    </submittedName>
</protein>